<proteinExistence type="predicted"/>
<sequence length="176" mass="20298">MPITIPDNVTKDESIEYHQEIHPLRTALLNLKNSAIGLKTLQQCRITRIECFRFDSEFTEKLQLGDETDICGLIVISTSTGAVGIREFAVPCKSLNCDLTTWVATFQRMKGLTLMESMNYAQLKQEAWGPVRLELIESAFMDLLREIELTLKDNKDQRCLWDRAYLFEHTQAYISF</sequence>
<dbReference type="EMBL" id="WHNZ01000023">
    <property type="protein sequence ID" value="NOV00956.1"/>
    <property type="molecule type" value="Genomic_DNA"/>
</dbReference>
<gene>
    <name evidence="1" type="ORF">GC097_13130</name>
</gene>
<name>A0ABX1ZM90_9BACL</name>
<reference evidence="1 2" key="1">
    <citation type="submission" date="2019-10" db="EMBL/GenBank/DDBJ databases">
        <title>Description of Paenibacillus pedi sp. nov.</title>
        <authorList>
            <person name="Carlier A."/>
            <person name="Qi S."/>
        </authorList>
    </citation>
    <scope>NUCLEOTIDE SEQUENCE [LARGE SCALE GENOMIC DNA]</scope>
    <source>
        <strain evidence="1 2">LMG 31457</strain>
    </source>
</reference>
<dbReference type="RefSeq" id="WP_171683787.1">
    <property type="nucleotide sequence ID" value="NZ_WHNZ01000023.1"/>
</dbReference>
<organism evidence="1 2">
    <name type="scientific">Paenibacillus planticolens</name>
    <dbReference type="NCBI Taxonomy" id="2654976"/>
    <lineage>
        <taxon>Bacteria</taxon>
        <taxon>Bacillati</taxon>
        <taxon>Bacillota</taxon>
        <taxon>Bacilli</taxon>
        <taxon>Bacillales</taxon>
        <taxon>Paenibacillaceae</taxon>
        <taxon>Paenibacillus</taxon>
    </lineage>
</organism>
<keyword evidence="2" id="KW-1185">Reference proteome</keyword>
<evidence type="ECO:0000313" key="1">
    <source>
        <dbReference type="EMBL" id="NOV00956.1"/>
    </source>
</evidence>
<dbReference type="Proteomes" id="UP000618579">
    <property type="component" value="Unassembled WGS sequence"/>
</dbReference>
<comment type="caution">
    <text evidence="1">The sequence shown here is derived from an EMBL/GenBank/DDBJ whole genome shotgun (WGS) entry which is preliminary data.</text>
</comment>
<evidence type="ECO:0000313" key="2">
    <source>
        <dbReference type="Proteomes" id="UP000618579"/>
    </source>
</evidence>
<protein>
    <submittedName>
        <fullName evidence="1">Uncharacterized protein</fullName>
    </submittedName>
</protein>
<accession>A0ABX1ZM90</accession>